<evidence type="ECO:0000313" key="6">
    <source>
        <dbReference type="Proteomes" id="UP000649753"/>
    </source>
</evidence>
<proteinExistence type="predicted"/>
<dbReference type="Pfam" id="PF00160">
    <property type="entry name" value="Pro_isomerase"/>
    <property type="match status" value="1"/>
</dbReference>
<feature type="transmembrane region" description="Helical" evidence="3">
    <location>
        <begin position="44"/>
        <end position="69"/>
    </location>
</feature>
<keyword evidence="5" id="KW-0413">Isomerase</keyword>
<keyword evidence="3" id="KW-0812">Transmembrane</keyword>
<name>A0A927M5T2_9ACTN</name>
<dbReference type="EMBL" id="JADBEB010000001">
    <property type="protein sequence ID" value="MBE1487370.1"/>
    <property type="molecule type" value="Genomic_DNA"/>
</dbReference>
<evidence type="ECO:0000259" key="4">
    <source>
        <dbReference type="PROSITE" id="PS50072"/>
    </source>
</evidence>
<dbReference type="PANTHER" id="PTHR45625">
    <property type="entry name" value="PEPTIDYL-PROLYL CIS-TRANS ISOMERASE-RELATED"/>
    <property type="match status" value="1"/>
</dbReference>
<evidence type="ECO:0000256" key="1">
    <source>
        <dbReference type="ARBA" id="ARBA00002388"/>
    </source>
</evidence>
<feature type="domain" description="PPIase cyclophilin-type" evidence="4">
    <location>
        <begin position="134"/>
        <end position="282"/>
    </location>
</feature>
<feature type="region of interest" description="Disordered" evidence="2">
    <location>
        <begin position="74"/>
        <end position="104"/>
    </location>
</feature>
<evidence type="ECO:0000256" key="3">
    <source>
        <dbReference type="SAM" id="Phobius"/>
    </source>
</evidence>
<sequence>MSQPPFEPPPPGSGPPPPPYPPGPPGPPVPPGQPPAKSRRPLTIALISAGVVVALCLGVGCVGLVAYYLSEVRTDGGSDPTSSGTSSSAGASSPLACAGASQPVRPETKAVGLPDFAGAARTGTATMQLTTNQGSIVITMDRARTPCTVASFQHLANQKFFDRSTCHRLVTEGIFVLQCGDPSGTGAGGPDYQFGDENLSGAQYGRGVVAMANTGSPGTNSSQFFIIFKDSSTALQPIYTPFGTVTTGLDIVDRVAAGGHDSSSPAGGGVPKLGVTIETLTVS</sequence>
<keyword evidence="6" id="KW-1185">Reference proteome</keyword>
<dbReference type="RefSeq" id="WP_192767225.1">
    <property type="nucleotide sequence ID" value="NZ_JADBEB010000001.1"/>
</dbReference>
<dbReference type="GO" id="GO:0003755">
    <property type="term" value="F:peptidyl-prolyl cis-trans isomerase activity"/>
    <property type="evidence" value="ECO:0007669"/>
    <property type="project" value="UniProtKB-EC"/>
</dbReference>
<organism evidence="5 6">
    <name type="scientific">Plantactinospora soyae</name>
    <dbReference type="NCBI Taxonomy" id="1544732"/>
    <lineage>
        <taxon>Bacteria</taxon>
        <taxon>Bacillati</taxon>
        <taxon>Actinomycetota</taxon>
        <taxon>Actinomycetes</taxon>
        <taxon>Micromonosporales</taxon>
        <taxon>Micromonosporaceae</taxon>
        <taxon>Plantactinospora</taxon>
    </lineage>
</organism>
<dbReference type="InterPro" id="IPR002130">
    <property type="entry name" value="Cyclophilin-type_PPIase_dom"/>
</dbReference>
<dbReference type="InterPro" id="IPR029000">
    <property type="entry name" value="Cyclophilin-like_dom_sf"/>
</dbReference>
<accession>A0A927M5T2</accession>
<evidence type="ECO:0000313" key="5">
    <source>
        <dbReference type="EMBL" id="MBE1487370.1"/>
    </source>
</evidence>
<evidence type="ECO:0000256" key="2">
    <source>
        <dbReference type="SAM" id="MobiDB-lite"/>
    </source>
</evidence>
<dbReference type="InterPro" id="IPR044666">
    <property type="entry name" value="Cyclophilin_A-like"/>
</dbReference>
<comment type="caution">
    <text evidence="5">The sequence shown here is derived from an EMBL/GenBank/DDBJ whole genome shotgun (WGS) entry which is preliminary data.</text>
</comment>
<keyword evidence="3" id="KW-1133">Transmembrane helix</keyword>
<feature type="compositionally biased region" description="Low complexity" evidence="2">
    <location>
        <begin position="74"/>
        <end position="101"/>
    </location>
</feature>
<dbReference type="PANTHER" id="PTHR45625:SF3">
    <property type="entry name" value="PEPTIDYL-PROLYL CIS-TRANS ISOMERASE B-RELATED"/>
    <property type="match status" value="1"/>
</dbReference>
<gene>
    <name evidence="5" type="ORF">H4W31_003008</name>
</gene>
<feature type="region of interest" description="Disordered" evidence="2">
    <location>
        <begin position="1"/>
        <end position="37"/>
    </location>
</feature>
<dbReference type="Gene3D" id="2.40.100.10">
    <property type="entry name" value="Cyclophilin-like"/>
    <property type="match status" value="1"/>
</dbReference>
<dbReference type="PROSITE" id="PS50072">
    <property type="entry name" value="CSA_PPIASE_2"/>
    <property type="match status" value="1"/>
</dbReference>
<feature type="compositionally biased region" description="Pro residues" evidence="2">
    <location>
        <begin position="1"/>
        <end position="34"/>
    </location>
</feature>
<protein>
    <submittedName>
        <fullName evidence="5">Peptidyl-prolyl cis-trans isomerase B (Cyclophilin B)</fullName>
        <ecNumber evidence="5">5.2.1.8</ecNumber>
    </submittedName>
</protein>
<reference evidence="5" key="1">
    <citation type="submission" date="2020-10" db="EMBL/GenBank/DDBJ databases">
        <title>Sequencing the genomes of 1000 actinobacteria strains.</title>
        <authorList>
            <person name="Klenk H.-P."/>
        </authorList>
    </citation>
    <scope>NUCLEOTIDE SEQUENCE</scope>
    <source>
        <strain evidence="5">DSM 46832</strain>
    </source>
</reference>
<dbReference type="SUPFAM" id="SSF50891">
    <property type="entry name" value="Cyclophilin-like"/>
    <property type="match status" value="1"/>
</dbReference>
<dbReference type="Proteomes" id="UP000649753">
    <property type="component" value="Unassembled WGS sequence"/>
</dbReference>
<dbReference type="AlphaFoldDB" id="A0A927M5T2"/>
<keyword evidence="3" id="KW-0472">Membrane</keyword>
<comment type="function">
    <text evidence="1">PPIases accelerate the folding of proteins. It catalyzes the cis-trans isomerization of proline imidic peptide bonds in oligopeptides.</text>
</comment>
<dbReference type="EC" id="5.2.1.8" evidence="5"/>